<proteinExistence type="predicted"/>
<dbReference type="AlphaFoldDB" id="A0A423WR19"/>
<dbReference type="Proteomes" id="UP000283895">
    <property type="component" value="Unassembled WGS sequence"/>
</dbReference>
<evidence type="ECO:0000313" key="1">
    <source>
        <dbReference type="EMBL" id="ROW05792.1"/>
    </source>
</evidence>
<gene>
    <name evidence="1" type="ORF">VMCG_05220</name>
</gene>
<dbReference type="EMBL" id="LKEA01000012">
    <property type="protein sequence ID" value="ROW05792.1"/>
    <property type="molecule type" value="Genomic_DNA"/>
</dbReference>
<organism evidence="1 2">
    <name type="scientific">Cytospora schulzeri</name>
    <dbReference type="NCBI Taxonomy" id="448051"/>
    <lineage>
        <taxon>Eukaryota</taxon>
        <taxon>Fungi</taxon>
        <taxon>Dikarya</taxon>
        <taxon>Ascomycota</taxon>
        <taxon>Pezizomycotina</taxon>
        <taxon>Sordariomycetes</taxon>
        <taxon>Sordariomycetidae</taxon>
        <taxon>Diaporthales</taxon>
        <taxon>Cytosporaceae</taxon>
        <taxon>Cytospora</taxon>
    </lineage>
</organism>
<comment type="caution">
    <text evidence="1">The sequence shown here is derived from an EMBL/GenBank/DDBJ whole genome shotgun (WGS) entry which is preliminary data.</text>
</comment>
<dbReference type="OrthoDB" id="5132222at2759"/>
<reference evidence="1 2" key="1">
    <citation type="submission" date="2015-09" db="EMBL/GenBank/DDBJ databases">
        <title>Host preference determinants of Valsa canker pathogens revealed by comparative genomics.</title>
        <authorList>
            <person name="Yin Z."/>
            <person name="Huang L."/>
        </authorList>
    </citation>
    <scope>NUCLEOTIDE SEQUENCE [LARGE SCALE GENOMIC DNA]</scope>
    <source>
        <strain evidence="1 2">03-1</strain>
    </source>
</reference>
<evidence type="ECO:0000313" key="2">
    <source>
        <dbReference type="Proteomes" id="UP000283895"/>
    </source>
</evidence>
<name>A0A423WR19_9PEZI</name>
<accession>A0A423WR19</accession>
<dbReference type="STRING" id="356882.A0A423WR19"/>
<sequence length="205" mass="22639">MSLITALCGLKVRVSTLDAFLDANGNSDGTLGGIPPRHINDTADEISALLQTKVRNSGGNSSRTRLVIPYIRGHDRASWAYVAYDYFHIYAQRYTAVDDLPEKSPKGFVELRQEILGYSRSAKQDCAGLGEIRKENKKDDDEGQTGMFIVVTEERSWTPPEPAACVIRLSMNGPGDSTTAVMSIKLMSPTILFPTMPDHSPRRFD</sequence>
<protein>
    <submittedName>
        <fullName evidence="1">Uncharacterized protein</fullName>
    </submittedName>
</protein>
<keyword evidence="2" id="KW-1185">Reference proteome</keyword>